<comment type="caution">
    <text evidence="1">The sequence shown here is derived from an EMBL/GenBank/DDBJ whole genome shotgun (WGS) entry which is preliminary data.</text>
</comment>
<gene>
    <name evidence="1" type="ORF">K8N75_10985</name>
</gene>
<protein>
    <recommendedName>
        <fullName evidence="3">Methanogenesis marker protein 7</fullName>
    </recommendedName>
</protein>
<dbReference type="AlphaFoldDB" id="A0A8T5V3W7"/>
<reference evidence="2" key="1">
    <citation type="journal article" date="2022" name="Microbiol. Resour. Announc.">
        <title>Draft Genome Sequence of a Methanogenic Archaeon from West Spitsbergen Permafrost.</title>
        <authorList>
            <person name="Trubitsyn V."/>
            <person name="Rivkina E."/>
            <person name="Shcherbakova V."/>
        </authorList>
    </citation>
    <scope>NUCLEOTIDE SEQUENCE [LARGE SCALE GENOMIC DNA]</scope>
    <source>
        <strain evidence="2">VT</strain>
    </source>
</reference>
<dbReference type="Proteomes" id="UP000825933">
    <property type="component" value="Unassembled WGS sequence"/>
</dbReference>
<name>A0A8T5V3W7_9EURY</name>
<dbReference type="Pfam" id="PF04609">
    <property type="entry name" value="MCR_C"/>
    <property type="match status" value="1"/>
</dbReference>
<accession>A0A8T5V3W7</accession>
<proteinExistence type="predicted"/>
<dbReference type="InterPro" id="IPR026327">
    <property type="entry name" value="Me_CoM_Rdtase_prot-C-like"/>
</dbReference>
<sequence length="161" mass="18468">MYKILIYSGGVYRFDEVLECVEDIGGIVLKRDEFNISRGSYFISQEVHVIIVTPEEGLDELKQIATDLKGDIEEINIDDEIRISVVSILPVYNLLSKAKNWVDINYLEDAIECPCINGVCKEFNDISCHENLKKTLDDMCRMEIAEKRTLSNVIEYRIKAV</sequence>
<evidence type="ECO:0000313" key="2">
    <source>
        <dbReference type="Proteomes" id="UP000825933"/>
    </source>
</evidence>
<evidence type="ECO:0008006" key="3">
    <source>
        <dbReference type="Google" id="ProtNLM"/>
    </source>
</evidence>
<dbReference type="EMBL" id="JAIOUQ010000013">
    <property type="protein sequence ID" value="MBZ2166561.1"/>
    <property type="molecule type" value="Genomic_DNA"/>
</dbReference>
<keyword evidence="2" id="KW-1185">Reference proteome</keyword>
<organism evidence="1 2">
    <name type="scientific">Methanobacterium spitsbergense</name>
    <dbReference type="NCBI Taxonomy" id="2874285"/>
    <lineage>
        <taxon>Archaea</taxon>
        <taxon>Methanobacteriati</taxon>
        <taxon>Methanobacteriota</taxon>
        <taxon>Methanomada group</taxon>
        <taxon>Methanobacteria</taxon>
        <taxon>Methanobacteriales</taxon>
        <taxon>Methanobacteriaceae</taxon>
        <taxon>Methanobacterium</taxon>
    </lineage>
</organism>
<dbReference type="RefSeq" id="WP_223792109.1">
    <property type="nucleotide sequence ID" value="NZ_JAIOUQ010000013.1"/>
</dbReference>
<evidence type="ECO:0000313" key="1">
    <source>
        <dbReference type="EMBL" id="MBZ2166561.1"/>
    </source>
</evidence>